<comment type="caution">
    <text evidence="1">The sequence shown here is derived from an EMBL/GenBank/DDBJ whole genome shotgun (WGS) entry which is preliminary data.</text>
</comment>
<protein>
    <recommendedName>
        <fullName evidence="3">Tyr recombinase domain-containing protein</fullName>
    </recommendedName>
</protein>
<dbReference type="EMBL" id="BAABRO010000001">
    <property type="protein sequence ID" value="GAA5505396.1"/>
    <property type="molecule type" value="Genomic_DNA"/>
</dbReference>
<dbReference type="SUPFAM" id="SSF56349">
    <property type="entry name" value="DNA breaking-rejoining enzymes"/>
    <property type="match status" value="1"/>
</dbReference>
<gene>
    <name evidence="1" type="ORF">Rcae01_00841</name>
</gene>
<reference evidence="1 2" key="1">
    <citation type="submission" date="2024-02" db="EMBL/GenBank/DDBJ databases">
        <title>Rhodopirellula caenicola NBRC 110016.</title>
        <authorList>
            <person name="Ichikawa N."/>
            <person name="Katano-Makiyama Y."/>
            <person name="Hidaka K."/>
        </authorList>
    </citation>
    <scope>NUCLEOTIDE SEQUENCE [LARGE SCALE GENOMIC DNA]</scope>
    <source>
        <strain evidence="1 2">NBRC 110016</strain>
    </source>
</reference>
<evidence type="ECO:0000313" key="2">
    <source>
        <dbReference type="Proteomes" id="UP001416858"/>
    </source>
</evidence>
<keyword evidence="2" id="KW-1185">Reference proteome</keyword>
<dbReference type="Proteomes" id="UP001416858">
    <property type="component" value="Unassembled WGS sequence"/>
</dbReference>
<evidence type="ECO:0008006" key="3">
    <source>
        <dbReference type="Google" id="ProtNLM"/>
    </source>
</evidence>
<name>A0ABP9VJL0_9BACT</name>
<sequence>MTFAVGSTQLGRSLLHRTDLASFSLPNRVIAKALKRKCPKAVRVDMAVLQAEIHKQVSPHIFAIVLLRAGTDTCTIQELLGHAE</sequence>
<dbReference type="InterPro" id="IPR011010">
    <property type="entry name" value="DNA_brk_join_enz"/>
</dbReference>
<evidence type="ECO:0000313" key="1">
    <source>
        <dbReference type="EMBL" id="GAA5505396.1"/>
    </source>
</evidence>
<organism evidence="1 2">
    <name type="scientific">Novipirellula caenicola</name>
    <dbReference type="NCBI Taxonomy" id="1536901"/>
    <lineage>
        <taxon>Bacteria</taxon>
        <taxon>Pseudomonadati</taxon>
        <taxon>Planctomycetota</taxon>
        <taxon>Planctomycetia</taxon>
        <taxon>Pirellulales</taxon>
        <taxon>Pirellulaceae</taxon>
        <taxon>Novipirellula</taxon>
    </lineage>
</organism>
<proteinExistence type="predicted"/>
<accession>A0ABP9VJL0</accession>